<organism evidence="3 4">
    <name type="scientific">Flammeovirga pectinis</name>
    <dbReference type="NCBI Taxonomy" id="2494373"/>
    <lineage>
        <taxon>Bacteria</taxon>
        <taxon>Pseudomonadati</taxon>
        <taxon>Bacteroidota</taxon>
        <taxon>Cytophagia</taxon>
        <taxon>Cytophagales</taxon>
        <taxon>Flammeovirgaceae</taxon>
        <taxon>Flammeovirga</taxon>
    </lineage>
</organism>
<protein>
    <submittedName>
        <fullName evidence="3">RepB family plasmid replication initiator protein</fullName>
    </submittedName>
</protein>
<evidence type="ECO:0000313" key="4">
    <source>
        <dbReference type="Proteomes" id="UP000267268"/>
    </source>
</evidence>
<name>A0A3S9P9P9_9BACT</name>
<dbReference type="RefSeq" id="WP_126619096.1">
    <property type="nucleotide sequence ID" value="NZ_CP034563.1"/>
</dbReference>
<accession>A0A3S9P9P9</accession>
<proteinExistence type="inferred from homology"/>
<dbReference type="Pfam" id="PF01051">
    <property type="entry name" value="Rep3_N"/>
    <property type="match status" value="1"/>
</dbReference>
<dbReference type="EMBL" id="CP034563">
    <property type="protein sequence ID" value="AZQ64909.1"/>
    <property type="molecule type" value="Genomic_DNA"/>
</dbReference>
<dbReference type="InterPro" id="IPR036390">
    <property type="entry name" value="WH_DNA-bd_sf"/>
</dbReference>
<dbReference type="Proteomes" id="UP000267268">
    <property type="component" value="Chromosome 2"/>
</dbReference>
<dbReference type="InterPro" id="IPR036388">
    <property type="entry name" value="WH-like_DNA-bd_sf"/>
</dbReference>
<dbReference type="GO" id="GO:0020037">
    <property type="term" value="F:heme binding"/>
    <property type="evidence" value="ECO:0007669"/>
    <property type="project" value="InterPro"/>
</dbReference>
<dbReference type="Gene3D" id="1.10.10.10">
    <property type="entry name" value="Winged helix-like DNA-binding domain superfamily/Winged helix DNA-binding domain"/>
    <property type="match status" value="2"/>
</dbReference>
<gene>
    <name evidence="3" type="ORF">EI427_22035</name>
</gene>
<evidence type="ECO:0000259" key="2">
    <source>
        <dbReference type="Pfam" id="PF01051"/>
    </source>
</evidence>
<sequence>MDILNKIRTSSNKVKRSNRFIKAKQKKPLPLVSQKLLLFAFTLNDLTVEDEIEFKVSEFLGRHPGGKDLKQLDFGCDALSSAKITLGEGDHDSKTFDREYIPLFSKIKLDKTSIKFQFNGNFKNILSPSSNYTQYLYSSVRHMRSPHAVRMYDLLSQGVGKYNSRKISVEELKSILGLSDSKSYKSFAAFNRSILQKCLKDINENTDLEVNLELIKTGRRCTHLEFFFKKKEKEQPKTIEIGQTANQPVNNAAQEPQQNSLQQKMKMLQSLGFSREEILRELLKTDVEVGGNEQEETIDVDPVTVNEQPMQQATTTPRPTSQGSLEFDFQEKVDKLHLRLNEIGLTAEVVSVAIKKYQSDPNWKIWPELNNVKMAMRDGASYPNKHTLKKWIIDQK</sequence>
<dbReference type="GO" id="GO:0006270">
    <property type="term" value="P:DNA replication initiation"/>
    <property type="evidence" value="ECO:0007669"/>
    <property type="project" value="InterPro"/>
</dbReference>
<dbReference type="GO" id="GO:0003887">
    <property type="term" value="F:DNA-directed DNA polymerase activity"/>
    <property type="evidence" value="ECO:0007669"/>
    <property type="project" value="InterPro"/>
</dbReference>
<comment type="similarity">
    <text evidence="1">Belongs to the initiator RepB protein family.</text>
</comment>
<dbReference type="AlphaFoldDB" id="A0A3S9P9P9"/>
<reference evidence="3 4" key="1">
    <citation type="submission" date="2018-12" db="EMBL/GenBank/DDBJ databases">
        <title>Flammeovirga pectinis sp. nov., isolated from the gut of the Korean scallop, Patinopecten yessoensis.</title>
        <authorList>
            <person name="Bae J.-W."/>
            <person name="Jeong Y.-S."/>
            <person name="Kang W."/>
        </authorList>
    </citation>
    <scope>NUCLEOTIDE SEQUENCE [LARGE SCALE GENOMIC DNA]</scope>
    <source>
        <strain evidence="3 4">L12M1</strain>
    </source>
</reference>
<evidence type="ECO:0000313" key="3">
    <source>
        <dbReference type="EMBL" id="AZQ64909.1"/>
    </source>
</evidence>
<dbReference type="KEGG" id="fll:EI427_22035"/>
<evidence type="ECO:0000256" key="1">
    <source>
        <dbReference type="ARBA" id="ARBA00038283"/>
    </source>
</evidence>
<dbReference type="Pfam" id="PF21205">
    <property type="entry name" value="Rep3_C"/>
    <property type="match status" value="1"/>
</dbReference>
<dbReference type="OrthoDB" id="974853at2"/>
<dbReference type="SUPFAM" id="SSF46785">
    <property type="entry name" value="Winged helix' DNA-binding domain"/>
    <property type="match status" value="1"/>
</dbReference>
<dbReference type="PROSITE" id="PS00191">
    <property type="entry name" value="CYTOCHROME_B5_1"/>
    <property type="match status" value="1"/>
</dbReference>
<feature type="domain" description="Initiator Rep protein WH1" evidence="2">
    <location>
        <begin position="13"/>
        <end position="156"/>
    </location>
</feature>
<keyword evidence="4" id="KW-1185">Reference proteome</keyword>
<dbReference type="InterPro" id="IPR000525">
    <property type="entry name" value="Initiator_Rep_WH1"/>
</dbReference>
<dbReference type="InterPro" id="IPR018506">
    <property type="entry name" value="Cyt_B5_heme-BS"/>
</dbReference>